<evidence type="ECO:0000256" key="2">
    <source>
        <dbReference type="ARBA" id="ARBA00022692"/>
    </source>
</evidence>
<comment type="subcellular location">
    <subcellularLocation>
        <location evidence="1">Membrane</location>
        <topology evidence="1">Single-pass membrane protein</topology>
    </subcellularLocation>
</comment>
<feature type="domain" description="Translocation and assembly module TamB C-terminal" evidence="6">
    <location>
        <begin position="1158"/>
        <end position="1617"/>
    </location>
</feature>
<keyword evidence="4" id="KW-0472">Membrane</keyword>
<comment type="caution">
    <text evidence="7">The sequence shown here is derived from an EMBL/GenBank/DDBJ whole genome shotgun (WGS) entry which is preliminary data.</text>
</comment>
<evidence type="ECO:0000259" key="6">
    <source>
        <dbReference type="Pfam" id="PF04357"/>
    </source>
</evidence>
<keyword evidence="8" id="KW-1185">Reference proteome</keyword>
<evidence type="ECO:0000313" key="8">
    <source>
        <dbReference type="Proteomes" id="UP001236663"/>
    </source>
</evidence>
<sequence>MLLLLIRSPYVQGIIVGKLTSYVSDKTNTRVSIDRLFITFRGNLYLEGLFLEDQKGDTLIYSNKLETGMELIPYLRTNEISISRMEWDGLKANIQRDSKGKFNFNFLMDAFVGSSDTDTLPSSTTSEDPQPLPEIAVGPVKITDWKVHFKDDLLGINSMLALGNVELGVEKLSLNNMEFHVSKLLWEDSELQYTQTKPFPESTEEPTSDAVMPLLVVDQLSLRNIQMLYQSAPDGMDVAATIGEFLLELPEANLPEKRVLIKSLLLKNSSVDYQSQTVASEAAPTDTESSAKKIWWPDWEVELAALDLEQNNFKYQVDGKNGAAGVFDPADIEISELNLELNNLFLKAKSAGISIKQLTFRERSGFGLKNLQLGMRADDTNFKLDTLYLVTFASAVSGSMELRYRDLNALVAEPEASDFTVRLPTMQIGLADAYYFSPELAEDPYLQILESKPLRGELSANGTLNQINLENFSARWGKETRVDMNGQIDQPMNMDRLEWRLDTLTFASIHRDLNRLYPEDSVGIAYPGNVSLRLKSEGTVDSFFVRTSMDAYGAHLNLDAEIAALGEYYRFDIQSELSPFPMGELLQNPALGNVGFELAASGNTGPPEAIDLQVETEFTALDWNEYDYEGLSFKAAISDGQGNVELIHQDEWLDMKLLASVGITPDDLNLDLDLDLIGANLYRLNLSSRELRAAMDLKANWEGNTTSYTFQSQIRNGNIVLDEQALPAGDWDINLIVRPDTTDFAIDSNLLQGELQANSDPIKLFESLNRHIRHYFSDSTTIVERDSSSAIRADFKLKVLSTLLLDRILLPGLDGMDEGSIALTFDEVQEKLDGRVDFPYISYSGLVVDSLGMRLSSDSTDFNFAFGLKGLESGPVSLGPTYFTGNILEELLYLDFNALDKEDNTLMHVAMDIRSEQDTLQFHINPDSLIFNRKEWSLPADNEVLIGPSVAKFRNLTFGRENQNVSIANQSENAIALEFENFRMATFTSLLNADETIATGLVNGEVIIENPFGATGFLADISVRDLGLLQVPLGNLSLKASSTDQTTYDFNLALRDSGTNLDLVGDYVADPAGAQLNMDLVLERLEMDVLAGLSGGTIQDGAGYLAGSFEVAGSTSSPQYQGTLQFHDTEFKIATLNAVFALSDQKIDLDENGVYLNQLTIKDAQGDEFRLDGEIATPNFTNPEFDLRLEASNFRVLNSTAEDNDLFYGDAIIGANVTIQGDLNLPVVDAELTVENGTNLSFVIPETQLDIVEREGVVTFVNRQDPEDILTKRLEENINAGFSGYEIAALIKVSPESVFNLVIDQRSGDNLLVEGEADLRLNIDPNGRINLTGMYELSRGHYELSLYSLVNRRFDIQEGSTVTWAGSPLDANMDITAIYRIKTSAVGLMTATAAGGSRENMMRYRQELPFLVYLHIDGELLSPLISFNLDMPEQQQGAIGGTVYSQVQQLNNREGELNRQVFSLLVLNRFFPNGDNAGGGGTTAMARSSVSQLLSGQLNSLTDNVLGGSGLELDMDLDSFQDYQSGSPQARTQLNVNASKRFLDDRLVVQVGSQIDIEGSSQNKGTENALLGNVSIEYLLTENGRYRLRGFRKNQFESFIDGQLVVTGISVIFNREFNRFYELWQGIETQRNGGNLQESPNDESDKKPEN</sequence>
<proteinExistence type="predicted"/>
<evidence type="ECO:0000256" key="3">
    <source>
        <dbReference type="ARBA" id="ARBA00022989"/>
    </source>
</evidence>
<protein>
    <submittedName>
        <fullName evidence="7">Translocation/assembly module TamB domain-containing protein</fullName>
    </submittedName>
</protein>
<evidence type="ECO:0000256" key="5">
    <source>
        <dbReference type="SAM" id="MobiDB-lite"/>
    </source>
</evidence>
<dbReference type="InterPro" id="IPR007452">
    <property type="entry name" value="TamB_C"/>
</dbReference>
<dbReference type="Proteomes" id="UP001236663">
    <property type="component" value="Unassembled WGS sequence"/>
</dbReference>
<feature type="region of interest" description="Disordered" evidence="5">
    <location>
        <begin position="1631"/>
        <end position="1650"/>
    </location>
</feature>
<reference evidence="8" key="1">
    <citation type="journal article" date="2019" name="Int. J. Syst. Evol. Microbiol.">
        <title>The Global Catalogue of Microorganisms (GCM) 10K type strain sequencing project: providing services to taxonomists for standard genome sequencing and annotation.</title>
        <authorList>
            <consortium name="The Broad Institute Genomics Platform"/>
            <consortium name="The Broad Institute Genome Sequencing Center for Infectious Disease"/>
            <person name="Wu L."/>
            <person name="Ma J."/>
        </authorList>
    </citation>
    <scope>NUCLEOTIDE SEQUENCE [LARGE SCALE GENOMIC DNA]</scope>
    <source>
        <strain evidence="8">CECT 7706</strain>
    </source>
</reference>
<keyword evidence="3" id="KW-1133">Transmembrane helix</keyword>
<dbReference type="EMBL" id="JAUFQS010000009">
    <property type="protein sequence ID" value="MDN3688413.1"/>
    <property type="molecule type" value="Genomic_DNA"/>
</dbReference>
<organism evidence="7 8">
    <name type="scientific">Cyclobacterium jeungdonense</name>
    <dbReference type="NCBI Taxonomy" id="708087"/>
    <lineage>
        <taxon>Bacteria</taxon>
        <taxon>Pseudomonadati</taxon>
        <taxon>Bacteroidota</taxon>
        <taxon>Cytophagia</taxon>
        <taxon>Cytophagales</taxon>
        <taxon>Cyclobacteriaceae</taxon>
        <taxon>Cyclobacterium</taxon>
    </lineage>
</organism>
<keyword evidence="2" id="KW-0812">Transmembrane</keyword>
<gene>
    <name evidence="7" type="ORF">QWZ15_11265</name>
</gene>
<evidence type="ECO:0000256" key="1">
    <source>
        <dbReference type="ARBA" id="ARBA00004167"/>
    </source>
</evidence>
<dbReference type="Pfam" id="PF04357">
    <property type="entry name" value="TamB"/>
    <property type="match status" value="1"/>
</dbReference>
<evidence type="ECO:0000313" key="7">
    <source>
        <dbReference type="EMBL" id="MDN3688413.1"/>
    </source>
</evidence>
<name>A0ABT8C9B5_9BACT</name>
<evidence type="ECO:0000256" key="4">
    <source>
        <dbReference type="ARBA" id="ARBA00023136"/>
    </source>
</evidence>
<accession>A0ABT8C9B5</accession>
<dbReference type="PANTHER" id="PTHR36985">
    <property type="entry name" value="TRANSLOCATION AND ASSEMBLY MODULE SUBUNIT TAMB"/>
    <property type="match status" value="1"/>
</dbReference>
<dbReference type="PANTHER" id="PTHR36985:SF1">
    <property type="entry name" value="TRANSLOCATION AND ASSEMBLY MODULE SUBUNIT TAMB"/>
    <property type="match status" value="1"/>
</dbReference>